<evidence type="ECO:0000313" key="7">
    <source>
        <dbReference type="EMBL" id="QGU07865.1"/>
    </source>
</evidence>
<dbReference type="Gene3D" id="3.40.50.720">
    <property type="entry name" value="NAD(P)-binding Rossmann-like Domain"/>
    <property type="match status" value="1"/>
</dbReference>
<dbReference type="InterPro" id="IPR013332">
    <property type="entry name" value="KPR_N"/>
</dbReference>
<dbReference type="InterPro" id="IPR003710">
    <property type="entry name" value="ApbA"/>
</dbReference>
<dbReference type="InterPro" id="IPR051402">
    <property type="entry name" value="KPR-Related"/>
</dbReference>
<dbReference type="Pfam" id="PF08546">
    <property type="entry name" value="ApbA_C"/>
    <property type="match status" value="1"/>
</dbReference>
<gene>
    <name evidence="7" type="ORF">COCCU_09705</name>
</gene>
<dbReference type="InterPro" id="IPR013752">
    <property type="entry name" value="KPA_reductase"/>
</dbReference>
<dbReference type="AlphaFoldDB" id="A0A6B8W9C2"/>
<dbReference type="EMBL" id="CP046455">
    <property type="protein sequence ID" value="QGU07865.1"/>
    <property type="molecule type" value="Genomic_DNA"/>
</dbReference>
<dbReference type="PANTHER" id="PTHR21708">
    <property type="entry name" value="PROBABLE 2-DEHYDROPANTOATE 2-REDUCTASE"/>
    <property type="match status" value="1"/>
</dbReference>
<dbReference type="GO" id="GO:0005737">
    <property type="term" value="C:cytoplasm"/>
    <property type="evidence" value="ECO:0007669"/>
    <property type="project" value="TreeGrafter"/>
</dbReference>
<evidence type="ECO:0000313" key="8">
    <source>
        <dbReference type="Proteomes" id="UP000424462"/>
    </source>
</evidence>
<dbReference type="GO" id="GO:0015940">
    <property type="term" value="P:pantothenate biosynthetic process"/>
    <property type="evidence" value="ECO:0007669"/>
    <property type="project" value="UniProtKB-UniPathway"/>
</dbReference>
<keyword evidence="3 4" id="KW-0560">Oxidoreductase</keyword>
<keyword evidence="4" id="KW-0566">Pantothenate biosynthesis</keyword>
<evidence type="ECO:0000256" key="1">
    <source>
        <dbReference type="ARBA" id="ARBA00007870"/>
    </source>
</evidence>
<comment type="similarity">
    <text evidence="1 4">Belongs to the ketopantoate reductase family.</text>
</comment>
<dbReference type="RefSeq" id="WP_156231299.1">
    <property type="nucleotide sequence ID" value="NZ_CP046455.1"/>
</dbReference>
<comment type="catalytic activity">
    <reaction evidence="4">
        <text>(R)-pantoate + NADP(+) = 2-dehydropantoate + NADPH + H(+)</text>
        <dbReference type="Rhea" id="RHEA:16233"/>
        <dbReference type="ChEBI" id="CHEBI:11561"/>
        <dbReference type="ChEBI" id="CHEBI:15378"/>
        <dbReference type="ChEBI" id="CHEBI:15980"/>
        <dbReference type="ChEBI" id="CHEBI:57783"/>
        <dbReference type="ChEBI" id="CHEBI:58349"/>
        <dbReference type="EC" id="1.1.1.169"/>
    </reaction>
</comment>
<evidence type="ECO:0000256" key="2">
    <source>
        <dbReference type="ARBA" id="ARBA00022857"/>
    </source>
</evidence>
<dbReference type="Proteomes" id="UP000424462">
    <property type="component" value="Chromosome"/>
</dbReference>
<dbReference type="PANTHER" id="PTHR21708:SF26">
    <property type="entry name" value="2-DEHYDROPANTOATE 2-REDUCTASE"/>
    <property type="match status" value="1"/>
</dbReference>
<dbReference type="SUPFAM" id="SSF48179">
    <property type="entry name" value="6-phosphogluconate dehydrogenase C-terminal domain-like"/>
    <property type="match status" value="1"/>
</dbReference>
<dbReference type="InterPro" id="IPR008927">
    <property type="entry name" value="6-PGluconate_DH-like_C_sf"/>
</dbReference>
<comment type="pathway">
    <text evidence="4">Cofactor biosynthesis; (R)-pantothenate biosynthesis; (R)-pantoate from 3-methyl-2-oxobutanoate: step 2/2.</text>
</comment>
<comment type="function">
    <text evidence="4">Catalyzes the NADPH-dependent reduction of ketopantoate into pantoic acid.</text>
</comment>
<dbReference type="GO" id="GO:0008677">
    <property type="term" value="F:2-dehydropantoate 2-reductase activity"/>
    <property type="evidence" value="ECO:0007669"/>
    <property type="project" value="UniProtKB-EC"/>
</dbReference>
<dbReference type="Pfam" id="PF02558">
    <property type="entry name" value="ApbA"/>
    <property type="match status" value="1"/>
</dbReference>
<evidence type="ECO:0000256" key="3">
    <source>
        <dbReference type="ARBA" id="ARBA00023002"/>
    </source>
</evidence>
<dbReference type="InterPro" id="IPR013328">
    <property type="entry name" value="6PGD_dom2"/>
</dbReference>
<reference evidence="7 8" key="1">
    <citation type="submission" date="2019-11" db="EMBL/GenBank/DDBJ databases">
        <title>Complete genome sequence of Corynebacterium kalinowskii 1959, a novel Corynebacterium species isolated from soil of a small paddock in Vilsendorf, Germany.</title>
        <authorList>
            <person name="Schaffert L."/>
            <person name="Ruwe M."/>
            <person name="Milse J."/>
            <person name="Hanuschka K."/>
            <person name="Ortseifen V."/>
            <person name="Droste J."/>
            <person name="Brandt D."/>
            <person name="Schlueter L."/>
            <person name="Kutter Y."/>
            <person name="Vinke S."/>
            <person name="Viehoefer P."/>
            <person name="Jacob L."/>
            <person name="Luebke N.-C."/>
            <person name="Schulte-Berndt E."/>
            <person name="Hain C."/>
            <person name="Linder M."/>
            <person name="Schmidt P."/>
            <person name="Wollenschlaeger L."/>
            <person name="Luttermann T."/>
            <person name="Thieme E."/>
            <person name="Hassa J."/>
            <person name="Haak M."/>
            <person name="Wittchen M."/>
            <person name="Mentz A."/>
            <person name="Persicke M."/>
            <person name="Busche T."/>
            <person name="Ruckert C."/>
        </authorList>
    </citation>
    <scope>NUCLEOTIDE SEQUENCE [LARGE SCALE GENOMIC DNA]</scope>
    <source>
        <strain evidence="7 8">2039</strain>
    </source>
</reference>
<evidence type="ECO:0000259" key="5">
    <source>
        <dbReference type="Pfam" id="PF02558"/>
    </source>
</evidence>
<dbReference type="NCBIfam" id="NF005091">
    <property type="entry name" value="PRK06522.2-2"/>
    <property type="match status" value="1"/>
</dbReference>
<feature type="domain" description="Ketopantoate reductase C-terminal" evidence="6">
    <location>
        <begin position="174"/>
        <end position="294"/>
    </location>
</feature>
<proteinExistence type="inferred from homology"/>
<dbReference type="NCBIfam" id="TIGR00745">
    <property type="entry name" value="apbA_panE"/>
    <property type="match status" value="1"/>
</dbReference>
<sequence length="302" mass="31614">MRIGIIGAGAVGGYFGGKLALAGKDVRVVARGETLQKIRSAGLQLIEPEGESTTVEVPVAESFAELGGVDVVILATKALPGQDTFPGIPAAVPVVTTQNSVEVPYLAAELLGESRVWPGVVRGFMVHRGPGVVEFKGGPLSLNFGTFDTSPSELAQQLAADLTEAGLVGSVHEDIWVDVWNKAIFTAPMGALGAASTQPLGYLRTVLRPQLQQLFAEADQVARAMGVNLPMDQVAQTLAFADSLPEAATSSMQRDFLAGQISELDAQVGAIRRLGDHVKVETPLHDMLQAVLEAQAAAAGRE</sequence>
<name>A0A6B8W9C2_9CORY</name>
<keyword evidence="8" id="KW-1185">Reference proteome</keyword>
<dbReference type="KEGG" id="cok:COCCU_09705"/>
<dbReference type="Gene3D" id="1.10.1040.10">
    <property type="entry name" value="N-(1-d-carboxylethyl)-l-norvaline Dehydrogenase, domain 2"/>
    <property type="match status" value="1"/>
</dbReference>
<evidence type="ECO:0000259" key="6">
    <source>
        <dbReference type="Pfam" id="PF08546"/>
    </source>
</evidence>
<dbReference type="EC" id="1.1.1.169" evidence="4"/>
<keyword evidence="2 4" id="KW-0521">NADP</keyword>
<organism evidence="7 8">
    <name type="scientific">Corynebacterium occultum</name>
    <dbReference type="NCBI Taxonomy" id="2675219"/>
    <lineage>
        <taxon>Bacteria</taxon>
        <taxon>Bacillati</taxon>
        <taxon>Actinomycetota</taxon>
        <taxon>Actinomycetes</taxon>
        <taxon>Mycobacteriales</taxon>
        <taxon>Corynebacteriaceae</taxon>
        <taxon>Corynebacterium</taxon>
    </lineage>
</organism>
<feature type="domain" description="Ketopantoate reductase N-terminal" evidence="5">
    <location>
        <begin position="3"/>
        <end position="148"/>
    </location>
</feature>
<dbReference type="SUPFAM" id="SSF51735">
    <property type="entry name" value="NAD(P)-binding Rossmann-fold domains"/>
    <property type="match status" value="1"/>
</dbReference>
<protein>
    <recommendedName>
        <fullName evidence="4">2-dehydropantoate 2-reductase</fullName>
        <ecNumber evidence="4">1.1.1.169</ecNumber>
    </recommendedName>
    <alternativeName>
        <fullName evidence="4">Ketopantoate reductase</fullName>
    </alternativeName>
</protein>
<dbReference type="InterPro" id="IPR036291">
    <property type="entry name" value="NAD(P)-bd_dom_sf"/>
</dbReference>
<dbReference type="UniPathway" id="UPA00028">
    <property type="reaction ID" value="UER00004"/>
</dbReference>
<accession>A0A6B8W9C2</accession>
<evidence type="ECO:0000256" key="4">
    <source>
        <dbReference type="RuleBase" id="RU362068"/>
    </source>
</evidence>